<protein>
    <submittedName>
        <fullName evidence="1">Uncharacterized protein</fullName>
    </submittedName>
</protein>
<accession>A0A4C1XH18</accession>
<proteinExistence type="predicted"/>
<dbReference type="Proteomes" id="UP000299102">
    <property type="component" value="Unassembled WGS sequence"/>
</dbReference>
<dbReference type="AlphaFoldDB" id="A0A4C1XH18"/>
<reference evidence="1 2" key="1">
    <citation type="journal article" date="2019" name="Commun. Biol.">
        <title>The bagworm genome reveals a unique fibroin gene that provides high tensile strength.</title>
        <authorList>
            <person name="Kono N."/>
            <person name="Nakamura H."/>
            <person name="Ohtoshi R."/>
            <person name="Tomita M."/>
            <person name="Numata K."/>
            <person name="Arakawa K."/>
        </authorList>
    </citation>
    <scope>NUCLEOTIDE SEQUENCE [LARGE SCALE GENOMIC DNA]</scope>
</reference>
<keyword evidence="2" id="KW-1185">Reference proteome</keyword>
<evidence type="ECO:0000313" key="1">
    <source>
        <dbReference type="EMBL" id="GBP61505.1"/>
    </source>
</evidence>
<evidence type="ECO:0000313" key="2">
    <source>
        <dbReference type="Proteomes" id="UP000299102"/>
    </source>
</evidence>
<sequence length="133" mass="14913">MYSSRRASRFAHSQMPRDTISYTIAPSMLEVEGGVLTTDKGPPIFLRPTILGHLQPTVALDLYQVISPPSGRPVSRCLSNLCDKQFSFAWSCSTIDAGVDFLQYVLELGRIHEMQLAYSAISLRHSNVYIMKF</sequence>
<comment type="caution">
    <text evidence="1">The sequence shown here is derived from an EMBL/GenBank/DDBJ whole genome shotgun (WGS) entry which is preliminary data.</text>
</comment>
<gene>
    <name evidence="1" type="ORF">EVAR_43975_1</name>
</gene>
<dbReference type="EMBL" id="BGZK01000816">
    <property type="protein sequence ID" value="GBP61505.1"/>
    <property type="molecule type" value="Genomic_DNA"/>
</dbReference>
<name>A0A4C1XH18_EUMVA</name>
<organism evidence="1 2">
    <name type="scientific">Eumeta variegata</name>
    <name type="common">Bagworm moth</name>
    <name type="synonym">Eumeta japonica</name>
    <dbReference type="NCBI Taxonomy" id="151549"/>
    <lineage>
        <taxon>Eukaryota</taxon>
        <taxon>Metazoa</taxon>
        <taxon>Ecdysozoa</taxon>
        <taxon>Arthropoda</taxon>
        <taxon>Hexapoda</taxon>
        <taxon>Insecta</taxon>
        <taxon>Pterygota</taxon>
        <taxon>Neoptera</taxon>
        <taxon>Endopterygota</taxon>
        <taxon>Lepidoptera</taxon>
        <taxon>Glossata</taxon>
        <taxon>Ditrysia</taxon>
        <taxon>Tineoidea</taxon>
        <taxon>Psychidae</taxon>
        <taxon>Oiketicinae</taxon>
        <taxon>Eumeta</taxon>
    </lineage>
</organism>